<dbReference type="eggNOG" id="COG4479">
    <property type="taxonomic scope" value="Bacteria"/>
</dbReference>
<evidence type="ECO:0000313" key="3">
    <source>
        <dbReference type="EMBL" id="EHR36388.1"/>
    </source>
</evidence>
<dbReference type="HAMAP" id="MF_01538">
    <property type="entry name" value="UPF0346"/>
    <property type="match status" value="1"/>
</dbReference>
<dbReference type="Proteomes" id="UP000006190">
    <property type="component" value="Unassembled WGS sequence"/>
</dbReference>
<dbReference type="RefSeq" id="WP_006309606.1">
    <property type="nucleotide sequence ID" value="NZ_JH601133.1"/>
</dbReference>
<name>H3NKK5_9LACT</name>
<comment type="caution">
    <text evidence="3">The sequence shown here is derived from an EMBL/GenBank/DDBJ whole genome shotgun (WGS) entry which is preliminary data.</text>
</comment>
<dbReference type="InterPro" id="IPR036806">
    <property type="entry name" value="YozE_SAM-like_sf"/>
</dbReference>
<dbReference type="STRING" id="883113.HMPREF9708_01394"/>
<dbReference type="AlphaFoldDB" id="H3NKK5"/>
<evidence type="ECO:0000313" key="4">
    <source>
        <dbReference type="Proteomes" id="UP000006190"/>
    </source>
</evidence>
<accession>H3NKK5</accession>
<sequence>MGASFYEFILRYKDEEANDPMSRLANQISQDRTFPKQSQDFDQLSTYMEQNSDYSRMLTLFDDAWQTFQEIS</sequence>
<dbReference type="InterPro" id="IPR010673">
    <property type="entry name" value="UPF0346"/>
</dbReference>
<dbReference type="Gene3D" id="1.10.150.260">
    <property type="entry name" value="YozE SAM-like"/>
    <property type="match status" value="1"/>
</dbReference>
<protein>
    <recommendedName>
        <fullName evidence="1">UPF0346 protein HMPREF9708_01394</fullName>
    </recommendedName>
</protein>
<dbReference type="HOGENOM" id="CLU_177534_1_0_9"/>
<dbReference type="NCBIfam" id="NF010193">
    <property type="entry name" value="PRK13672.1"/>
    <property type="match status" value="1"/>
</dbReference>
<proteinExistence type="inferred from homology"/>
<feature type="domain" description="YozE SAM-like" evidence="2">
    <location>
        <begin position="4"/>
        <end position="70"/>
    </location>
</feature>
<dbReference type="PATRIC" id="fig|883113.3.peg.1391"/>
<organism evidence="3 4">
    <name type="scientific">Facklamia languida CCUG 37842</name>
    <dbReference type="NCBI Taxonomy" id="883113"/>
    <lineage>
        <taxon>Bacteria</taxon>
        <taxon>Bacillati</taxon>
        <taxon>Bacillota</taxon>
        <taxon>Bacilli</taxon>
        <taxon>Lactobacillales</taxon>
        <taxon>Aerococcaceae</taxon>
        <taxon>Facklamia</taxon>
    </lineage>
</organism>
<keyword evidence="4" id="KW-1185">Reference proteome</keyword>
<dbReference type="InterPro" id="IPR023089">
    <property type="entry name" value="YozE_SAM-like"/>
</dbReference>
<dbReference type="Pfam" id="PF06855">
    <property type="entry name" value="YozE_SAM_like"/>
    <property type="match status" value="1"/>
</dbReference>
<dbReference type="EMBL" id="AGEG01000015">
    <property type="protein sequence ID" value="EHR36388.1"/>
    <property type="molecule type" value="Genomic_DNA"/>
</dbReference>
<evidence type="ECO:0000259" key="2">
    <source>
        <dbReference type="Pfam" id="PF06855"/>
    </source>
</evidence>
<gene>
    <name evidence="3" type="ORF">HMPREF9708_01394</name>
</gene>
<dbReference type="OrthoDB" id="2242851at2"/>
<dbReference type="SUPFAM" id="SSF140652">
    <property type="entry name" value="YozE-like"/>
    <property type="match status" value="1"/>
</dbReference>
<comment type="similarity">
    <text evidence="1">Belongs to the UPF0346 family.</text>
</comment>
<evidence type="ECO:0000256" key="1">
    <source>
        <dbReference type="HAMAP-Rule" id="MF_01538"/>
    </source>
</evidence>
<reference evidence="3 4" key="1">
    <citation type="submission" date="2012-01" db="EMBL/GenBank/DDBJ databases">
        <title>The Genome Sequence of Facklamia languida CCUG 37842.</title>
        <authorList>
            <consortium name="The Broad Institute Genome Sequencing Platform"/>
            <person name="Earl A."/>
            <person name="Ward D."/>
            <person name="Feldgarden M."/>
            <person name="Gevers D."/>
            <person name="Huys G."/>
            <person name="Young S.K."/>
            <person name="Zeng Q."/>
            <person name="Gargeya S."/>
            <person name="Fitzgerald M."/>
            <person name="Haas B."/>
            <person name="Abouelleil A."/>
            <person name="Alvarado L."/>
            <person name="Arachchi H.M."/>
            <person name="Berlin A."/>
            <person name="Chapman S.B."/>
            <person name="Gearin G."/>
            <person name="Goldberg J."/>
            <person name="Griggs A."/>
            <person name="Gujja S."/>
            <person name="Hansen M."/>
            <person name="Heiman D."/>
            <person name="Howarth C."/>
            <person name="Larimer J."/>
            <person name="Lui A."/>
            <person name="MacDonald P.J.P."/>
            <person name="McCowen C."/>
            <person name="Montmayeur A."/>
            <person name="Murphy C."/>
            <person name="Neiman D."/>
            <person name="Pearson M."/>
            <person name="Priest M."/>
            <person name="Roberts A."/>
            <person name="Saif S."/>
            <person name="Shea T."/>
            <person name="Sisk P."/>
            <person name="Stolte C."/>
            <person name="Sykes S."/>
            <person name="Wortman J."/>
            <person name="Nusbaum C."/>
            <person name="Birren B."/>
        </authorList>
    </citation>
    <scope>NUCLEOTIDE SEQUENCE [LARGE SCALE GENOMIC DNA]</scope>
    <source>
        <strain evidence="3 4">CCUG 37842</strain>
    </source>
</reference>
<dbReference type="PIRSF" id="PIRSF037262">
    <property type="entry name" value="UCP037262"/>
    <property type="match status" value="1"/>
</dbReference>